<dbReference type="InterPro" id="IPR057225">
    <property type="entry name" value="DUF7903"/>
</dbReference>
<comment type="caution">
    <text evidence="2">The sequence shown here is derived from an EMBL/GenBank/DDBJ whole genome shotgun (WGS) entry which is preliminary data.</text>
</comment>
<accession>A0A7J7LC07</accession>
<protein>
    <recommendedName>
        <fullName evidence="1">DUF7903 domain-containing protein</fullName>
    </recommendedName>
</protein>
<proteinExistence type="predicted"/>
<dbReference type="AlphaFoldDB" id="A0A7J7LC07"/>
<dbReference type="PANTHER" id="PTHR35481">
    <property type="entry name" value="DNA-DIRECTED RNA POLYMERASE SUBUNIT ALPHA"/>
    <property type="match status" value="1"/>
</dbReference>
<organism evidence="2 3">
    <name type="scientific">Kingdonia uniflora</name>
    <dbReference type="NCBI Taxonomy" id="39325"/>
    <lineage>
        <taxon>Eukaryota</taxon>
        <taxon>Viridiplantae</taxon>
        <taxon>Streptophyta</taxon>
        <taxon>Embryophyta</taxon>
        <taxon>Tracheophyta</taxon>
        <taxon>Spermatophyta</taxon>
        <taxon>Magnoliopsida</taxon>
        <taxon>Ranunculales</taxon>
        <taxon>Circaeasteraceae</taxon>
        <taxon>Kingdonia</taxon>
    </lineage>
</organism>
<feature type="domain" description="DUF7903" evidence="1">
    <location>
        <begin position="40"/>
        <end position="143"/>
    </location>
</feature>
<gene>
    <name evidence="2" type="ORF">GIB67_028983</name>
</gene>
<reference evidence="2 3" key="1">
    <citation type="journal article" date="2020" name="IScience">
        <title>Genome Sequencing of the Endangered Kingdonia uniflora (Circaeasteraceae, Ranunculales) Reveals Potential Mechanisms of Evolutionary Specialization.</title>
        <authorList>
            <person name="Sun Y."/>
            <person name="Deng T."/>
            <person name="Zhang A."/>
            <person name="Moore M.J."/>
            <person name="Landis J.B."/>
            <person name="Lin N."/>
            <person name="Zhang H."/>
            <person name="Zhang X."/>
            <person name="Huang J."/>
            <person name="Zhang X."/>
            <person name="Sun H."/>
            <person name="Wang H."/>
        </authorList>
    </citation>
    <scope>NUCLEOTIDE SEQUENCE [LARGE SCALE GENOMIC DNA]</scope>
    <source>
        <strain evidence="2">TB1705</strain>
        <tissue evidence="2">Leaf</tissue>
    </source>
</reference>
<dbReference type="Proteomes" id="UP000541444">
    <property type="component" value="Unassembled WGS sequence"/>
</dbReference>
<evidence type="ECO:0000313" key="3">
    <source>
        <dbReference type="Proteomes" id="UP000541444"/>
    </source>
</evidence>
<evidence type="ECO:0000313" key="2">
    <source>
        <dbReference type="EMBL" id="KAF6140177.1"/>
    </source>
</evidence>
<evidence type="ECO:0000259" key="1">
    <source>
        <dbReference type="Pfam" id="PF25475"/>
    </source>
</evidence>
<dbReference type="EMBL" id="JACGCM010002399">
    <property type="protein sequence ID" value="KAF6140177.1"/>
    <property type="molecule type" value="Genomic_DNA"/>
</dbReference>
<dbReference type="PANTHER" id="PTHR35481:SF1">
    <property type="entry name" value="DNA-DIRECTED RNA POLYMERASE SUBUNIT ALPHA"/>
    <property type="match status" value="1"/>
</dbReference>
<sequence length="144" mass="16285">MPVGLFSLKELVLVILSKKSPSTAINTITKNSGVEAALDQDDDMHSLRKLIKSAIIDPEVEGGLRWPFGNESLGERYSVFGVCHTTKVRHADRFDFRTSFREVSGEVSLNMIGITRQIEDRSLEPSLVMFMLRDNLKVIWDNFL</sequence>
<keyword evidence="3" id="KW-1185">Reference proteome</keyword>
<dbReference type="OrthoDB" id="2014147at2759"/>
<name>A0A7J7LC07_9MAGN</name>
<dbReference type="Pfam" id="PF25475">
    <property type="entry name" value="DUF7903"/>
    <property type="match status" value="1"/>
</dbReference>